<proteinExistence type="predicted"/>
<protein>
    <submittedName>
        <fullName evidence="1">Uncharacterized protein</fullName>
    </submittedName>
</protein>
<reference evidence="1 2" key="1">
    <citation type="submission" date="2019-02" db="EMBL/GenBank/DDBJ databases">
        <title>Deep-cultivation of Planctomycetes and their phenomic and genomic characterization uncovers novel biology.</title>
        <authorList>
            <person name="Wiegand S."/>
            <person name="Jogler M."/>
            <person name="Boedeker C."/>
            <person name="Pinto D."/>
            <person name="Vollmers J."/>
            <person name="Rivas-Marin E."/>
            <person name="Kohn T."/>
            <person name="Peeters S.H."/>
            <person name="Heuer A."/>
            <person name="Rast P."/>
            <person name="Oberbeckmann S."/>
            <person name="Bunk B."/>
            <person name="Jeske O."/>
            <person name="Meyerdierks A."/>
            <person name="Storesund J.E."/>
            <person name="Kallscheuer N."/>
            <person name="Luecker S."/>
            <person name="Lage O.M."/>
            <person name="Pohl T."/>
            <person name="Merkel B.J."/>
            <person name="Hornburger P."/>
            <person name="Mueller R.-W."/>
            <person name="Bruemmer F."/>
            <person name="Labrenz M."/>
            <person name="Spormann A.M."/>
            <person name="Op den Camp H."/>
            <person name="Overmann J."/>
            <person name="Amann R."/>
            <person name="Jetten M.S.M."/>
            <person name="Mascher T."/>
            <person name="Medema M.H."/>
            <person name="Devos D.P."/>
            <person name="Kaster A.-K."/>
            <person name="Ovreas L."/>
            <person name="Rohde M."/>
            <person name="Galperin M.Y."/>
            <person name="Jogler C."/>
        </authorList>
    </citation>
    <scope>NUCLEOTIDE SEQUENCE [LARGE SCALE GENOMIC DNA]</scope>
    <source>
        <strain evidence="1 2">K23_9</strain>
    </source>
</reference>
<dbReference type="AlphaFoldDB" id="A0A517NYY5"/>
<dbReference type="EMBL" id="CP036526">
    <property type="protein sequence ID" value="QDT12337.1"/>
    <property type="molecule type" value="Genomic_DNA"/>
</dbReference>
<evidence type="ECO:0000313" key="2">
    <source>
        <dbReference type="Proteomes" id="UP000319817"/>
    </source>
</evidence>
<gene>
    <name evidence="1" type="ORF">K239x_43460</name>
</gene>
<dbReference type="Proteomes" id="UP000319817">
    <property type="component" value="Chromosome"/>
</dbReference>
<organism evidence="1 2">
    <name type="scientific">Stieleria marina</name>
    <dbReference type="NCBI Taxonomy" id="1930275"/>
    <lineage>
        <taxon>Bacteria</taxon>
        <taxon>Pseudomonadati</taxon>
        <taxon>Planctomycetota</taxon>
        <taxon>Planctomycetia</taxon>
        <taxon>Pirellulales</taxon>
        <taxon>Pirellulaceae</taxon>
        <taxon>Stieleria</taxon>
    </lineage>
</organism>
<sequence length="127" mass="15286">MVSRVLQSRKREYIRLYTYFTVFFRNSLVVEPKHLKMRNDAIDKLKSFVCAVWQPNFDARAFSEKQMRLRVNPQTALYILTRERCFNREVTAAACRVVQDVISNRSKDSEKYCKESLERRSWLRCFC</sequence>
<evidence type="ECO:0000313" key="1">
    <source>
        <dbReference type="EMBL" id="QDT12337.1"/>
    </source>
</evidence>
<keyword evidence="2" id="KW-1185">Reference proteome</keyword>
<accession>A0A517NYY5</accession>
<name>A0A517NYY5_9BACT</name>